<dbReference type="SMART" id="SM00312">
    <property type="entry name" value="PX"/>
    <property type="match status" value="1"/>
</dbReference>
<dbReference type="GO" id="GO:0005769">
    <property type="term" value="C:early endosome"/>
    <property type="evidence" value="ECO:0007669"/>
    <property type="project" value="TreeGrafter"/>
</dbReference>
<protein>
    <submittedName>
        <fullName evidence="5">PX domain-containing protein</fullName>
    </submittedName>
</protein>
<dbReference type="SUPFAM" id="SSF56112">
    <property type="entry name" value="Protein kinase-like (PK-like)"/>
    <property type="match status" value="1"/>
</dbReference>
<evidence type="ECO:0000256" key="1">
    <source>
        <dbReference type="ARBA" id="ARBA00004496"/>
    </source>
</evidence>
<dbReference type="InterPro" id="IPR001683">
    <property type="entry name" value="PX_dom"/>
</dbReference>
<evidence type="ECO:0000259" key="3">
    <source>
        <dbReference type="PROSITE" id="PS50195"/>
    </source>
</evidence>
<dbReference type="Gene3D" id="1.10.510.10">
    <property type="entry name" value="Transferase(Phosphotransferase) domain 1"/>
    <property type="match status" value="1"/>
</dbReference>
<reference evidence="4" key="1">
    <citation type="journal article" date="2013" name="Genetics">
        <title>The draft genome and transcriptome of Panagrellus redivivus are shaped by the harsh demands of a free-living lifestyle.</title>
        <authorList>
            <person name="Srinivasan J."/>
            <person name="Dillman A.R."/>
            <person name="Macchietto M.G."/>
            <person name="Heikkinen L."/>
            <person name="Lakso M."/>
            <person name="Fracchia K.M."/>
            <person name="Antoshechkin I."/>
            <person name="Mortazavi A."/>
            <person name="Wong G."/>
            <person name="Sternberg P.W."/>
        </authorList>
    </citation>
    <scope>NUCLEOTIDE SEQUENCE [LARGE SCALE GENOMIC DNA]</scope>
    <source>
        <strain evidence="4">MT8872</strain>
    </source>
</reference>
<dbReference type="InterPro" id="IPR051837">
    <property type="entry name" value="SortingNexin/PXDomain-PKLike"/>
</dbReference>
<dbReference type="InterPro" id="IPR011009">
    <property type="entry name" value="Kinase-like_dom_sf"/>
</dbReference>
<keyword evidence="4" id="KW-1185">Reference proteome</keyword>
<dbReference type="SUPFAM" id="SSF64268">
    <property type="entry name" value="PX domain"/>
    <property type="match status" value="1"/>
</dbReference>
<organism evidence="4 5">
    <name type="scientific">Panagrellus redivivus</name>
    <name type="common">Microworm</name>
    <dbReference type="NCBI Taxonomy" id="6233"/>
    <lineage>
        <taxon>Eukaryota</taxon>
        <taxon>Metazoa</taxon>
        <taxon>Ecdysozoa</taxon>
        <taxon>Nematoda</taxon>
        <taxon>Chromadorea</taxon>
        <taxon>Rhabditida</taxon>
        <taxon>Tylenchina</taxon>
        <taxon>Panagrolaimomorpha</taxon>
        <taxon>Panagrolaimoidea</taxon>
        <taxon>Panagrolaimidae</taxon>
        <taxon>Panagrellus</taxon>
    </lineage>
</organism>
<comment type="subcellular location">
    <subcellularLocation>
        <location evidence="1">Cytoplasm</location>
    </subcellularLocation>
</comment>
<dbReference type="WBParaSite" id="Pan_g5982.t1">
    <property type="protein sequence ID" value="Pan_g5982.t1"/>
    <property type="gene ID" value="Pan_g5982"/>
</dbReference>
<sequence>MNPEAAPAGMAALLPADIAYPLSCDIGTWSIEDGHVIYVIDCQRSILNHKWTIRRRYNEFAALNRELAPYGMDFGLPPKKTFGNLKPDFVRARKVALQEFIDKVTVHPLLFCNEAVLNFLEAPAIPDKNEENQVAATHIRNFRDLVITKRWEENGWRYCKLFYQVISQSTKNMYVYTWLPYGRIRPTQPGNLIVIFEFLRKLKFPYFLSPEKVMADRHGIGLLTEMKPRGSLRDRLFGKRPEGSFWEKYNVQNEIVPLADDEAREVAKDVLEGLIALQKLGVPYTSIHCGNVYVTENGSRLSEIEQCITNQNTMHYPSMIKNKYVNTIDNMMVINFGHFVYEMLTGIMVFPEHDAITALSRLPRDWQYFLQRIFVPDKKYGLPSLCGLANDPLFENITPFVRDCYLSAPLVAKALLETIRQKYTQRFHADKAAFNERRRIDHFQELIQSDAERNRRRELVLAQLRNNSDNTK</sequence>
<dbReference type="PROSITE" id="PS50195">
    <property type="entry name" value="PX"/>
    <property type="match status" value="1"/>
</dbReference>
<dbReference type="Gene3D" id="3.30.1520.10">
    <property type="entry name" value="Phox-like domain"/>
    <property type="match status" value="1"/>
</dbReference>
<reference evidence="5" key="2">
    <citation type="submission" date="2020-10" db="UniProtKB">
        <authorList>
            <consortium name="WormBaseParasite"/>
        </authorList>
    </citation>
    <scope>IDENTIFICATION</scope>
</reference>
<proteinExistence type="predicted"/>
<dbReference type="GO" id="GO:0035091">
    <property type="term" value="F:phosphatidylinositol binding"/>
    <property type="evidence" value="ECO:0007669"/>
    <property type="project" value="InterPro"/>
</dbReference>
<dbReference type="PANTHER" id="PTHR22999:SF23">
    <property type="entry name" value="SORTING NEXIN-16"/>
    <property type="match status" value="1"/>
</dbReference>
<dbReference type="GO" id="GO:0045022">
    <property type="term" value="P:early endosome to late endosome transport"/>
    <property type="evidence" value="ECO:0007669"/>
    <property type="project" value="TreeGrafter"/>
</dbReference>
<dbReference type="AlphaFoldDB" id="A0A7E5A093"/>
<dbReference type="GO" id="GO:0008333">
    <property type="term" value="P:endosome to lysosome transport"/>
    <property type="evidence" value="ECO:0007669"/>
    <property type="project" value="TreeGrafter"/>
</dbReference>
<dbReference type="Proteomes" id="UP000492821">
    <property type="component" value="Unassembled WGS sequence"/>
</dbReference>
<dbReference type="PANTHER" id="PTHR22999">
    <property type="entry name" value="PX SERINE/THREONINE KINASE PXK"/>
    <property type="match status" value="1"/>
</dbReference>
<accession>A0A7E5A093</accession>
<evidence type="ECO:0000313" key="5">
    <source>
        <dbReference type="WBParaSite" id="Pan_g5982.t1"/>
    </source>
</evidence>
<dbReference type="GO" id="GO:0005770">
    <property type="term" value="C:late endosome"/>
    <property type="evidence" value="ECO:0007669"/>
    <property type="project" value="TreeGrafter"/>
</dbReference>
<dbReference type="Pfam" id="PF00787">
    <property type="entry name" value="PX"/>
    <property type="match status" value="1"/>
</dbReference>
<evidence type="ECO:0000313" key="4">
    <source>
        <dbReference type="Proteomes" id="UP000492821"/>
    </source>
</evidence>
<name>A0A7E5A093_PANRE</name>
<feature type="domain" description="PX" evidence="3">
    <location>
        <begin position="16"/>
        <end position="127"/>
    </location>
</feature>
<dbReference type="GO" id="GO:0006622">
    <property type="term" value="P:protein targeting to lysosome"/>
    <property type="evidence" value="ECO:0007669"/>
    <property type="project" value="TreeGrafter"/>
</dbReference>
<evidence type="ECO:0000256" key="2">
    <source>
        <dbReference type="ARBA" id="ARBA00022490"/>
    </source>
</evidence>
<dbReference type="InterPro" id="IPR036871">
    <property type="entry name" value="PX_dom_sf"/>
</dbReference>
<keyword evidence="2" id="KW-0963">Cytoplasm</keyword>